<accession>A0ABU5IHN3</accession>
<reference evidence="1 2" key="1">
    <citation type="submission" date="2023-11" db="EMBL/GenBank/DDBJ databases">
        <title>Draft genome of Azohydromonas lata strain H1 (DSM1123), a polyhydroxyalkanoate producer.</title>
        <authorList>
            <person name="Traversa D."/>
            <person name="D'Addabbo P."/>
            <person name="Pazzani C."/>
            <person name="Manzari C."/>
            <person name="Chiara M."/>
            <person name="Scrascia M."/>
        </authorList>
    </citation>
    <scope>NUCLEOTIDE SEQUENCE [LARGE SCALE GENOMIC DNA]</scope>
    <source>
        <strain evidence="1 2">H1</strain>
    </source>
</reference>
<dbReference type="CDD" id="cd11374">
    <property type="entry name" value="CE4_u10"/>
    <property type="match status" value="1"/>
</dbReference>
<dbReference type="Pfam" id="PF10096">
    <property type="entry name" value="DUF2334"/>
    <property type="match status" value="1"/>
</dbReference>
<dbReference type="InterPro" id="IPR011330">
    <property type="entry name" value="Glyco_hydro/deAcase_b/a-brl"/>
</dbReference>
<protein>
    <submittedName>
        <fullName evidence="1">Polysaccharide deacetylase family protein</fullName>
    </submittedName>
</protein>
<dbReference type="Proteomes" id="UP001293718">
    <property type="component" value="Unassembled WGS sequence"/>
</dbReference>
<sequence>MALALNPASALLGATPAELPRDALAPGGALALVVHDVAPATWERCAALLQAARDLAPALPATLLVVPRWHGQPSTRAFESAMDAALAEGHELALHGWSHLDPVPARGTLQRLRRRFYTAGEGEFAALAREDAARRIALGKRWFARRGWPLAGFVPPAWLLGEGSAQALADAGFAYSCTLDRFIALQGQAPLRSWSLVFSTRAAWRRGVSRLWVPFLARRLSDAPLLRFELHPDDVVYPEVRRCWLDLLARALAQGRQPLLLREVAQRLPLKPSL</sequence>
<dbReference type="Gene3D" id="3.20.20.370">
    <property type="entry name" value="Glycoside hydrolase/deacetylase"/>
    <property type="match status" value="1"/>
</dbReference>
<dbReference type="SUPFAM" id="SSF88713">
    <property type="entry name" value="Glycoside hydrolase/deacetylase"/>
    <property type="match status" value="1"/>
</dbReference>
<comment type="caution">
    <text evidence="1">The sequence shown here is derived from an EMBL/GenBank/DDBJ whole genome shotgun (WGS) entry which is preliminary data.</text>
</comment>
<evidence type="ECO:0000313" key="1">
    <source>
        <dbReference type="EMBL" id="MDZ5458665.1"/>
    </source>
</evidence>
<dbReference type="RefSeq" id="WP_322466693.1">
    <property type="nucleotide sequence ID" value="NZ_JAXOJX010000033.1"/>
</dbReference>
<organism evidence="1 2">
    <name type="scientific">Azohydromonas lata</name>
    <dbReference type="NCBI Taxonomy" id="45677"/>
    <lineage>
        <taxon>Bacteria</taxon>
        <taxon>Pseudomonadati</taxon>
        <taxon>Pseudomonadota</taxon>
        <taxon>Betaproteobacteria</taxon>
        <taxon>Burkholderiales</taxon>
        <taxon>Sphaerotilaceae</taxon>
        <taxon>Azohydromonas</taxon>
    </lineage>
</organism>
<proteinExistence type="predicted"/>
<dbReference type="InterPro" id="IPR018763">
    <property type="entry name" value="DUF2334"/>
</dbReference>
<name>A0ABU5IHN3_9BURK</name>
<dbReference type="EMBL" id="JAXOJX010000033">
    <property type="protein sequence ID" value="MDZ5458665.1"/>
    <property type="molecule type" value="Genomic_DNA"/>
</dbReference>
<gene>
    <name evidence="1" type="ORF">SM757_18965</name>
</gene>
<evidence type="ECO:0000313" key="2">
    <source>
        <dbReference type="Proteomes" id="UP001293718"/>
    </source>
</evidence>
<keyword evidence="2" id="KW-1185">Reference proteome</keyword>